<dbReference type="AlphaFoldDB" id="A0A087G1F8"/>
<dbReference type="GO" id="GO:0003723">
    <property type="term" value="F:RNA binding"/>
    <property type="evidence" value="ECO:0007669"/>
    <property type="project" value="UniProtKB-UniRule"/>
</dbReference>
<evidence type="ECO:0000256" key="3">
    <source>
        <dbReference type="SAM" id="MobiDB-lite"/>
    </source>
</evidence>
<dbReference type="FunFam" id="3.30.160.380:FF:000001">
    <property type="entry name" value="Endoribonuclease dicer-like 1"/>
    <property type="match status" value="1"/>
</dbReference>
<dbReference type="Proteomes" id="UP000029120">
    <property type="component" value="Unassembled WGS sequence"/>
</dbReference>
<protein>
    <recommendedName>
        <fullName evidence="4">Dicer dsRNA-binding fold domain-containing protein</fullName>
    </recommendedName>
</protein>
<name>A0A087G1F8_ARAAL</name>
<dbReference type="GO" id="GO:0004525">
    <property type="term" value="F:ribonuclease III activity"/>
    <property type="evidence" value="ECO:0007669"/>
    <property type="project" value="TreeGrafter"/>
</dbReference>
<gene>
    <name evidence="5" type="ORF">AALP_AAs65055U000100</name>
</gene>
<organism evidence="5 6">
    <name type="scientific">Arabis alpina</name>
    <name type="common">Alpine rock-cress</name>
    <dbReference type="NCBI Taxonomy" id="50452"/>
    <lineage>
        <taxon>Eukaryota</taxon>
        <taxon>Viridiplantae</taxon>
        <taxon>Streptophyta</taxon>
        <taxon>Embryophyta</taxon>
        <taxon>Tracheophyta</taxon>
        <taxon>Spermatophyta</taxon>
        <taxon>Magnoliopsida</taxon>
        <taxon>eudicotyledons</taxon>
        <taxon>Gunneridae</taxon>
        <taxon>Pentapetalae</taxon>
        <taxon>rosids</taxon>
        <taxon>malvids</taxon>
        <taxon>Brassicales</taxon>
        <taxon>Brassicaceae</taxon>
        <taxon>Arabideae</taxon>
        <taxon>Arabis</taxon>
    </lineage>
</organism>
<dbReference type="GO" id="GO:0005737">
    <property type="term" value="C:cytoplasm"/>
    <property type="evidence" value="ECO:0007669"/>
    <property type="project" value="TreeGrafter"/>
</dbReference>
<feature type="domain" description="Dicer dsRNA-binding fold" evidence="4">
    <location>
        <begin position="1"/>
        <end position="80"/>
    </location>
</feature>
<keyword evidence="1" id="KW-0378">Hydrolase</keyword>
<dbReference type="PANTHER" id="PTHR14950:SF37">
    <property type="entry name" value="ENDORIBONUCLEASE DICER"/>
    <property type="match status" value="1"/>
</dbReference>
<dbReference type="Gene3D" id="3.30.160.380">
    <property type="entry name" value="Dicer dimerisation domain"/>
    <property type="match status" value="1"/>
</dbReference>
<keyword evidence="2" id="KW-0694">RNA-binding</keyword>
<dbReference type="PANTHER" id="PTHR14950">
    <property type="entry name" value="DICER-RELATED"/>
    <property type="match status" value="1"/>
</dbReference>
<evidence type="ECO:0000259" key="4">
    <source>
        <dbReference type="PROSITE" id="PS51327"/>
    </source>
</evidence>
<evidence type="ECO:0000256" key="2">
    <source>
        <dbReference type="PROSITE-ProRule" id="PRU00657"/>
    </source>
</evidence>
<evidence type="ECO:0000313" key="5">
    <source>
        <dbReference type="EMBL" id="KFK23710.1"/>
    </source>
</evidence>
<dbReference type="EMBL" id="KL976182">
    <property type="protein sequence ID" value="KFK23710.1"/>
    <property type="molecule type" value="Genomic_DNA"/>
</dbReference>
<dbReference type="Gramene" id="KFK23710">
    <property type="protein sequence ID" value="KFK23710"/>
    <property type="gene ID" value="AALP_AAs65055U000100"/>
</dbReference>
<dbReference type="GO" id="GO:0030422">
    <property type="term" value="P:siRNA processing"/>
    <property type="evidence" value="ECO:0007669"/>
    <property type="project" value="TreeGrafter"/>
</dbReference>
<evidence type="ECO:0000256" key="1">
    <source>
        <dbReference type="ARBA" id="ARBA00022801"/>
    </source>
</evidence>
<dbReference type="Pfam" id="PF03368">
    <property type="entry name" value="Dicer_dimer"/>
    <property type="match status" value="1"/>
</dbReference>
<sequence>YATLRPEFSMGKHEKPGGHTEYSCRLQLPCNAPFKIPEGPVCSSMRLVQQAVCLAACKKLHEMRAFTDMLLPDKGTGQDVEKADQDDEGEHAPGTARHREFRVLSMSMDLYVARAMITQASLAFRGSLDVTESQLSSLKKYHRARPDVYLGTNERTLGGDRREYGFGKLRQNIVSGQKSHPTYGIRGAVASFDVVRASGLVPVRDAMEMVVEGDLSQGKLMMADGCMVAKVYNNSPCFSGWAALCKRHKLNVGLIRVDLTGNSLQKKAGSLRTMRIDLEAEES</sequence>
<reference evidence="6" key="1">
    <citation type="journal article" date="2015" name="Nat. Plants">
        <title>Genome expansion of Arabis alpina linked with retrotransposition and reduced symmetric DNA methylation.</title>
        <authorList>
            <person name="Willing E.M."/>
            <person name="Rawat V."/>
            <person name="Mandakova T."/>
            <person name="Maumus F."/>
            <person name="James G.V."/>
            <person name="Nordstroem K.J."/>
            <person name="Becker C."/>
            <person name="Warthmann N."/>
            <person name="Chica C."/>
            <person name="Szarzynska B."/>
            <person name="Zytnicki M."/>
            <person name="Albani M.C."/>
            <person name="Kiefer C."/>
            <person name="Bergonzi S."/>
            <person name="Castaings L."/>
            <person name="Mateos J.L."/>
            <person name="Berns M.C."/>
            <person name="Bujdoso N."/>
            <person name="Piofczyk T."/>
            <person name="de Lorenzo L."/>
            <person name="Barrero-Sicilia C."/>
            <person name="Mateos I."/>
            <person name="Piednoel M."/>
            <person name="Hagmann J."/>
            <person name="Chen-Min-Tao R."/>
            <person name="Iglesias-Fernandez R."/>
            <person name="Schuster S.C."/>
            <person name="Alonso-Blanco C."/>
            <person name="Roudier F."/>
            <person name="Carbonero P."/>
            <person name="Paz-Ares J."/>
            <person name="Davis S.J."/>
            <person name="Pecinka A."/>
            <person name="Quesneville H."/>
            <person name="Colot V."/>
            <person name="Lysak M.A."/>
            <person name="Weigel D."/>
            <person name="Coupland G."/>
            <person name="Schneeberger K."/>
        </authorList>
    </citation>
    <scope>NUCLEOTIDE SEQUENCE [LARGE SCALE GENOMIC DNA]</scope>
    <source>
        <strain evidence="6">cv. Pajares</strain>
    </source>
</reference>
<keyword evidence="6" id="KW-1185">Reference proteome</keyword>
<dbReference type="InterPro" id="IPR005034">
    <property type="entry name" value="Dicer_dimerisation"/>
</dbReference>
<evidence type="ECO:0000313" key="6">
    <source>
        <dbReference type="Proteomes" id="UP000029120"/>
    </source>
</evidence>
<dbReference type="OrthoDB" id="1744864at2759"/>
<proteinExistence type="predicted"/>
<accession>A0A087G1F8</accession>
<feature type="non-terminal residue" evidence="5">
    <location>
        <position position="1"/>
    </location>
</feature>
<dbReference type="InterPro" id="IPR038248">
    <property type="entry name" value="Dicer_dimer_sf"/>
</dbReference>
<dbReference type="eggNOG" id="KOG0701">
    <property type="taxonomic scope" value="Eukaryota"/>
</dbReference>
<dbReference type="PROSITE" id="PS51327">
    <property type="entry name" value="DICER_DSRBF"/>
    <property type="match status" value="1"/>
</dbReference>
<dbReference type="GO" id="GO:0005634">
    <property type="term" value="C:nucleus"/>
    <property type="evidence" value="ECO:0007669"/>
    <property type="project" value="TreeGrafter"/>
</dbReference>
<feature type="region of interest" description="Disordered" evidence="3">
    <location>
        <begin position="72"/>
        <end position="96"/>
    </location>
</feature>